<dbReference type="Gene3D" id="2.40.40.10">
    <property type="entry name" value="RlpA-like domain"/>
    <property type="match status" value="1"/>
</dbReference>
<evidence type="ECO:0000256" key="2">
    <source>
        <dbReference type="SAM" id="MobiDB-lite"/>
    </source>
</evidence>
<evidence type="ECO:0000313" key="4">
    <source>
        <dbReference type="EMBL" id="MFC0410551.1"/>
    </source>
</evidence>
<evidence type="ECO:0000256" key="1">
    <source>
        <dbReference type="HAMAP-Rule" id="MF_02071"/>
    </source>
</evidence>
<evidence type="ECO:0000313" key="5">
    <source>
        <dbReference type="Proteomes" id="UP001589865"/>
    </source>
</evidence>
<sequence>MLALVLASCAPKPPPPPAAQPKQLVGQPYRLGALWYYPRENYGLDETGLAAVIADNKVGRRTTDDEVFDPAVLMASHRTVQLPAILRVTNLENGRSLLVRANDRGPENPGRVVGLSRRAAALLGIAENGTAQVRVQVEAEPSRALAASLPQAAGEAPAMQIATVQTAAVGRESLPPPPGARGTAGPALSAAAPAVAIRAEAPPPPPRLPEQVTQGLAMPGRLFIQLGTFAAPDAARRQAARVPAARAEPFGPGRRPEWRVRLGPFPDATSTDRALEQVLRSGVSEARVLVD</sequence>
<dbReference type="PROSITE" id="PS51724">
    <property type="entry name" value="SPOR"/>
    <property type="match status" value="1"/>
</dbReference>
<dbReference type="EMBL" id="JBHLUN010000015">
    <property type="protein sequence ID" value="MFC0410551.1"/>
    <property type="molecule type" value="Genomic_DNA"/>
</dbReference>
<dbReference type="InterPro" id="IPR034718">
    <property type="entry name" value="RlpA"/>
</dbReference>
<dbReference type="InterPro" id="IPR007730">
    <property type="entry name" value="SPOR-like_dom"/>
</dbReference>
<dbReference type="PANTHER" id="PTHR34183:SF1">
    <property type="entry name" value="ENDOLYTIC PEPTIDOGLYCAN TRANSGLYCOSYLASE RLPA"/>
    <property type="match status" value="1"/>
</dbReference>
<feature type="region of interest" description="Disordered" evidence="2">
    <location>
        <begin position="240"/>
        <end position="261"/>
    </location>
</feature>
<dbReference type="HAMAP" id="MF_02071">
    <property type="entry name" value="RlpA"/>
    <property type="match status" value="1"/>
</dbReference>
<protein>
    <recommendedName>
        <fullName evidence="1">Endolytic peptidoglycan transglycosylase RlpA</fullName>
        <ecNumber evidence="1">4.2.2.-</ecNumber>
    </recommendedName>
</protein>
<comment type="function">
    <text evidence="1">Lytic transglycosylase with a strong preference for naked glycan strands that lack stem peptides.</text>
</comment>
<keyword evidence="1" id="KW-0456">Lyase</keyword>
<dbReference type="Proteomes" id="UP001589865">
    <property type="component" value="Unassembled WGS sequence"/>
</dbReference>
<dbReference type="EC" id="4.2.2.-" evidence="1"/>
<feature type="domain" description="SPOR" evidence="3">
    <location>
        <begin position="216"/>
        <end position="291"/>
    </location>
</feature>
<dbReference type="RefSeq" id="WP_377046297.1">
    <property type="nucleotide sequence ID" value="NZ_JBHLUN010000015.1"/>
</dbReference>
<dbReference type="SUPFAM" id="SSF110997">
    <property type="entry name" value="Sporulation related repeat"/>
    <property type="match status" value="1"/>
</dbReference>
<dbReference type="PANTHER" id="PTHR34183">
    <property type="entry name" value="ENDOLYTIC PEPTIDOGLYCAN TRANSGLYCOSYLASE RLPA"/>
    <property type="match status" value="1"/>
</dbReference>
<keyword evidence="1" id="KW-0961">Cell wall biogenesis/degradation</keyword>
<name>A0ABV6K1V4_9PROT</name>
<comment type="caution">
    <text evidence="4">The sequence shown here is derived from an EMBL/GenBank/DDBJ whole genome shotgun (WGS) entry which is preliminary data.</text>
</comment>
<comment type="similarity">
    <text evidence="1">Belongs to the RlpA family.</text>
</comment>
<evidence type="ECO:0000259" key="3">
    <source>
        <dbReference type="PROSITE" id="PS51724"/>
    </source>
</evidence>
<proteinExistence type="inferred from homology"/>
<dbReference type="Pfam" id="PF05036">
    <property type="entry name" value="SPOR"/>
    <property type="match status" value="1"/>
</dbReference>
<gene>
    <name evidence="1" type="primary">rlpA</name>
    <name evidence="4" type="ORF">ACFFGY_20055</name>
</gene>
<dbReference type="Gene3D" id="3.30.70.1070">
    <property type="entry name" value="Sporulation related repeat"/>
    <property type="match status" value="1"/>
</dbReference>
<accession>A0ABV6K1V4</accession>
<dbReference type="InterPro" id="IPR036908">
    <property type="entry name" value="RlpA-like_sf"/>
</dbReference>
<dbReference type="InterPro" id="IPR009009">
    <property type="entry name" value="RlpA-like_DPBB"/>
</dbReference>
<keyword evidence="5" id="KW-1185">Reference proteome</keyword>
<dbReference type="InterPro" id="IPR036680">
    <property type="entry name" value="SPOR-like_sf"/>
</dbReference>
<dbReference type="Pfam" id="PF03330">
    <property type="entry name" value="DPBB_1"/>
    <property type="match status" value="1"/>
</dbReference>
<reference evidence="4 5" key="1">
    <citation type="submission" date="2024-09" db="EMBL/GenBank/DDBJ databases">
        <authorList>
            <person name="Sun Q."/>
            <person name="Mori K."/>
        </authorList>
    </citation>
    <scope>NUCLEOTIDE SEQUENCE [LARGE SCALE GENOMIC DNA]</scope>
    <source>
        <strain evidence="4 5">TBRC 5777</strain>
    </source>
</reference>
<organism evidence="4 5">
    <name type="scientific">Roseomonas elaeocarpi</name>
    <dbReference type="NCBI Taxonomy" id="907779"/>
    <lineage>
        <taxon>Bacteria</taxon>
        <taxon>Pseudomonadati</taxon>
        <taxon>Pseudomonadota</taxon>
        <taxon>Alphaproteobacteria</taxon>
        <taxon>Acetobacterales</taxon>
        <taxon>Roseomonadaceae</taxon>
        <taxon>Roseomonas</taxon>
    </lineage>
</organism>
<dbReference type="CDD" id="cd22268">
    <property type="entry name" value="DPBB_RlpA-like"/>
    <property type="match status" value="1"/>
</dbReference>